<dbReference type="Proteomes" id="UP000823636">
    <property type="component" value="Unassembled WGS sequence"/>
</dbReference>
<dbReference type="EMBL" id="JADIMW010000083">
    <property type="protein sequence ID" value="MBO8438820.1"/>
    <property type="molecule type" value="Genomic_DNA"/>
</dbReference>
<name>A0A9D9E6H8_9BACT</name>
<dbReference type="InterPro" id="IPR025665">
    <property type="entry name" value="Beta-barrel_OMP_2"/>
</dbReference>
<evidence type="ECO:0000313" key="2">
    <source>
        <dbReference type="EMBL" id="MBO8438820.1"/>
    </source>
</evidence>
<organism evidence="2 3">
    <name type="scientific">Candidatus Caccoplasma merdipullorum</name>
    <dbReference type="NCBI Taxonomy" id="2840718"/>
    <lineage>
        <taxon>Bacteria</taxon>
        <taxon>Pseudomonadati</taxon>
        <taxon>Bacteroidota</taxon>
        <taxon>Bacteroidia</taxon>
        <taxon>Bacteroidales</taxon>
        <taxon>Bacteroidaceae</taxon>
        <taxon>Bacteroidaceae incertae sedis</taxon>
        <taxon>Candidatus Caccoplasma</taxon>
    </lineage>
</organism>
<accession>A0A9D9E6H8</accession>
<gene>
    <name evidence="2" type="ORF">IAC54_08000</name>
</gene>
<reference evidence="2" key="2">
    <citation type="journal article" date="2021" name="PeerJ">
        <title>Extensive microbial diversity within the chicken gut microbiome revealed by metagenomics and culture.</title>
        <authorList>
            <person name="Gilroy R."/>
            <person name="Ravi A."/>
            <person name="Getino M."/>
            <person name="Pursley I."/>
            <person name="Horton D.L."/>
            <person name="Alikhan N.F."/>
            <person name="Baker D."/>
            <person name="Gharbi K."/>
            <person name="Hall N."/>
            <person name="Watson M."/>
            <person name="Adriaenssens E.M."/>
            <person name="Foster-Nyarko E."/>
            <person name="Jarju S."/>
            <person name="Secka A."/>
            <person name="Antonio M."/>
            <person name="Oren A."/>
            <person name="Chaudhuri R.R."/>
            <person name="La Ragione R."/>
            <person name="Hildebrand F."/>
            <person name="Pallen M.J."/>
        </authorList>
    </citation>
    <scope>NUCLEOTIDE SEQUENCE</scope>
    <source>
        <strain evidence="2">G3-4614</strain>
    </source>
</reference>
<evidence type="ECO:0000313" key="3">
    <source>
        <dbReference type="Proteomes" id="UP000823636"/>
    </source>
</evidence>
<sequence>MKAIFKTVILTTVALIMSGASINAQKRKIERTPYVDQKIIHFGFSLGVSTQSLKLVPNGEMNEYGEIWMAQVSSFSPGFNVGLLCDFYLCPYLNLRLVPSFYFGNKTVTFREEFSGEEIKTDVKSNYINVPIELKYSAKRINNYRPYIMIGVAPSFDVSKKKGELLRFKTYDTYLEIGLGCDIYFPFFKFIPELKFCFGLQDILQRKRGDLKDPLDYKYTASIERARSNMVVLSFYFE</sequence>
<feature type="domain" description="Outer membrane protein beta-barrel" evidence="1">
    <location>
        <begin position="24"/>
        <end position="204"/>
    </location>
</feature>
<comment type="caution">
    <text evidence="2">The sequence shown here is derived from an EMBL/GenBank/DDBJ whole genome shotgun (WGS) entry which is preliminary data.</text>
</comment>
<dbReference type="AlphaFoldDB" id="A0A9D9E6H8"/>
<reference evidence="2" key="1">
    <citation type="submission" date="2020-10" db="EMBL/GenBank/DDBJ databases">
        <authorList>
            <person name="Gilroy R."/>
        </authorList>
    </citation>
    <scope>NUCLEOTIDE SEQUENCE</scope>
    <source>
        <strain evidence="2">G3-4614</strain>
    </source>
</reference>
<dbReference type="Pfam" id="PF13568">
    <property type="entry name" value="OMP_b-brl_2"/>
    <property type="match status" value="1"/>
</dbReference>
<evidence type="ECO:0000259" key="1">
    <source>
        <dbReference type="Pfam" id="PF13568"/>
    </source>
</evidence>
<protein>
    <submittedName>
        <fullName evidence="2">PorT family protein</fullName>
    </submittedName>
</protein>
<proteinExistence type="predicted"/>